<dbReference type="GO" id="GO:0005737">
    <property type="term" value="C:cytoplasm"/>
    <property type="evidence" value="ECO:0007669"/>
    <property type="project" value="TreeGrafter"/>
</dbReference>
<dbReference type="Pfam" id="PF00023">
    <property type="entry name" value="Ank"/>
    <property type="match status" value="1"/>
</dbReference>
<dbReference type="Gene3D" id="1.25.40.20">
    <property type="entry name" value="Ankyrin repeat-containing domain"/>
    <property type="match status" value="1"/>
</dbReference>
<keyword evidence="1" id="KW-0040">ANK repeat</keyword>
<dbReference type="InterPro" id="IPR002110">
    <property type="entry name" value="Ankyrin_rpt"/>
</dbReference>
<feature type="region of interest" description="Disordered" evidence="2">
    <location>
        <begin position="1"/>
        <end position="103"/>
    </location>
</feature>
<dbReference type="Pfam" id="PF12796">
    <property type="entry name" value="Ank_2"/>
    <property type="match status" value="1"/>
</dbReference>
<dbReference type="GO" id="GO:0005856">
    <property type="term" value="C:cytoskeleton"/>
    <property type="evidence" value="ECO:0007669"/>
    <property type="project" value="TreeGrafter"/>
</dbReference>
<feature type="compositionally biased region" description="Basic and acidic residues" evidence="2">
    <location>
        <begin position="13"/>
        <end position="22"/>
    </location>
</feature>
<dbReference type="GO" id="GO:0030837">
    <property type="term" value="P:negative regulation of actin filament polymerization"/>
    <property type="evidence" value="ECO:0007669"/>
    <property type="project" value="InterPro"/>
</dbReference>
<dbReference type="PANTHER" id="PTHR24168">
    <property type="entry name" value="KN MOTIF AND ANKYRIN REPEAT DOMAIN-CONTAINING"/>
    <property type="match status" value="1"/>
</dbReference>
<dbReference type="SUPFAM" id="SSF48403">
    <property type="entry name" value="Ankyrin repeat"/>
    <property type="match status" value="1"/>
</dbReference>
<dbReference type="SMART" id="SM00248">
    <property type="entry name" value="ANK"/>
    <property type="match status" value="4"/>
</dbReference>
<evidence type="ECO:0000256" key="2">
    <source>
        <dbReference type="SAM" id="MobiDB-lite"/>
    </source>
</evidence>
<reference evidence="3" key="1">
    <citation type="submission" date="2023-09" db="UniProtKB">
        <authorList>
            <consortium name="Ensembl"/>
        </authorList>
    </citation>
    <scope>IDENTIFICATION</scope>
</reference>
<dbReference type="InterPro" id="IPR036770">
    <property type="entry name" value="Ankyrin_rpt-contain_sf"/>
</dbReference>
<accession>A0A3B4ZC55</accession>
<dbReference type="InterPro" id="IPR047184">
    <property type="entry name" value="KANK1-4"/>
</dbReference>
<name>A0A3B4ZC55_9TELE</name>
<dbReference type="PROSITE" id="PS50088">
    <property type="entry name" value="ANK_REPEAT"/>
    <property type="match status" value="3"/>
</dbReference>
<feature type="compositionally biased region" description="Polar residues" evidence="2">
    <location>
        <begin position="93"/>
        <end position="103"/>
    </location>
</feature>
<proteinExistence type="predicted"/>
<dbReference type="AlphaFoldDB" id="A0A3B4ZC55"/>
<organism evidence="3">
    <name type="scientific">Stegastes partitus</name>
    <name type="common">bicolor damselfish</name>
    <dbReference type="NCBI Taxonomy" id="144197"/>
    <lineage>
        <taxon>Eukaryota</taxon>
        <taxon>Metazoa</taxon>
        <taxon>Chordata</taxon>
        <taxon>Craniata</taxon>
        <taxon>Vertebrata</taxon>
        <taxon>Euteleostomi</taxon>
        <taxon>Actinopterygii</taxon>
        <taxon>Neopterygii</taxon>
        <taxon>Teleostei</taxon>
        <taxon>Neoteleostei</taxon>
        <taxon>Acanthomorphata</taxon>
        <taxon>Ovalentaria</taxon>
        <taxon>Pomacentridae</taxon>
        <taxon>Stegastes</taxon>
    </lineage>
</organism>
<dbReference type="GeneTree" id="ENSGT00940000158468"/>
<evidence type="ECO:0000256" key="1">
    <source>
        <dbReference type="PROSITE-ProRule" id="PRU00023"/>
    </source>
</evidence>
<dbReference type="PANTHER" id="PTHR24168:SF24">
    <property type="entry name" value="KN MOTIF AND ANKYRIN REPEAT DOMAIN-CONTAINING PROTEIN 4"/>
    <property type="match status" value="1"/>
</dbReference>
<evidence type="ECO:0000313" key="3">
    <source>
        <dbReference type="Ensembl" id="ENSSPAP00000006110.1"/>
    </source>
</evidence>
<feature type="compositionally biased region" description="Basic and acidic residues" evidence="2">
    <location>
        <begin position="37"/>
        <end position="50"/>
    </location>
</feature>
<dbReference type="Ensembl" id="ENSSPAT00000006233.1">
    <property type="protein sequence ID" value="ENSSPAP00000006110.1"/>
    <property type="gene ID" value="ENSSPAG00000004678.1"/>
</dbReference>
<feature type="repeat" description="ANK" evidence="1">
    <location>
        <begin position="243"/>
        <end position="275"/>
    </location>
</feature>
<feature type="repeat" description="ANK" evidence="1">
    <location>
        <begin position="276"/>
        <end position="300"/>
    </location>
</feature>
<dbReference type="PROSITE" id="PS50297">
    <property type="entry name" value="ANK_REP_REGION"/>
    <property type="match status" value="3"/>
</dbReference>
<sequence>MTASGNLVGQDGVHGDLEERESSTSPLEMAAAQVNAKPERRGTEEERQTWPDRQMISVRTGSGRTDGGEVSVEAGVPAKTAKLKAQPPGEQMEGNSGSESTTRGSQLHLVKILPVLPPVFQRKALIVLFQHWFAAAAEEASVVSRVSVYLKEVKKATPALLTFLLNLADDNGNTVLHYSVSHCNYSIVSLLLDTGMSDVNLQNNAGYTAVMLASLTAPDGPGGMEVIRKLMELGNINIRSSQTGQTALHLAVRHGRVVMVRLLLSYGADANIQDSQGTTALMFASERGHTHVARLLLERSQCDLTLTDKVTPLLTSPRDNLLLTSSSQQREKNILSEIAEED</sequence>
<protein>
    <submittedName>
        <fullName evidence="3">KN motif and ankyrin repeat domain-containing protein 4-like</fullName>
    </submittedName>
</protein>
<feature type="repeat" description="ANK" evidence="1">
    <location>
        <begin position="171"/>
        <end position="195"/>
    </location>
</feature>